<dbReference type="GO" id="GO:0005829">
    <property type="term" value="C:cytosol"/>
    <property type="evidence" value="ECO:0007669"/>
    <property type="project" value="TreeGrafter"/>
</dbReference>
<dbReference type="Pfam" id="PF00109">
    <property type="entry name" value="ketoacyl-synt"/>
    <property type="match status" value="1"/>
</dbReference>
<dbReference type="GO" id="GO:0006633">
    <property type="term" value="P:fatty acid biosynthetic process"/>
    <property type="evidence" value="ECO:0007669"/>
    <property type="project" value="TreeGrafter"/>
</dbReference>
<dbReference type="InterPro" id="IPR000794">
    <property type="entry name" value="Beta-ketoacyl_synthase"/>
</dbReference>
<evidence type="ECO:0000259" key="4">
    <source>
        <dbReference type="PROSITE" id="PS52004"/>
    </source>
</evidence>
<evidence type="ECO:0000256" key="2">
    <source>
        <dbReference type="ARBA" id="ARBA00022679"/>
    </source>
</evidence>
<name>A0A2H0A7A6_9BACT</name>
<dbReference type="SMART" id="SM00825">
    <property type="entry name" value="PKS_KS"/>
    <property type="match status" value="1"/>
</dbReference>
<dbReference type="InterPro" id="IPR020841">
    <property type="entry name" value="PKS_Beta-ketoAc_synthase_dom"/>
</dbReference>
<dbReference type="EMBL" id="PCSH01000069">
    <property type="protein sequence ID" value="PIP41319.1"/>
    <property type="molecule type" value="Genomic_DNA"/>
</dbReference>
<comment type="caution">
    <text evidence="5">The sequence shown here is derived from an EMBL/GenBank/DDBJ whole genome shotgun (WGS) entry which is preliminary data.</text>
</comment>
<proteinExistence type="inferred from homology"/>
<dbReference type="InterPro" id="IPR014031">
    <property type="entry name" value="Ketoacyl_synth_C"/>
</dbReference>
<dbReference type="PANTHER" id="PTHR11712">
    <property type="entry name" value="POLYKETIDE SYNTHASE-RELATED"/>
    <property type="match status" value="1"/>
</dbReference>
<keyword evidence="2 3" id="KW-0808">Transferase</keyword>
<dbReference type="Gene3D" id="3.40.47.10">
    <property type="match status" value="2"/>
</dbReference>
<dbReference type="InterPro" id="IPR016039">
    <property type="entry name" value="Thiolase-like"/>
</dbReference>
<comment type="similarity">
    <text evidence="1 3">Belongs to the thiolase-like superfamily. Beta-ketoacyl-ACP synthases family.</text>
</comment>
<dbReference type="AlphaFoldDB" id="A0A2H0A7A6"/>
<dbReference type="PROSITE" id="PS52004">
    <property type="entry name" value="KS3_2"/>
    <property type="match status" value="1"/>
</dbReference>
<gene>
    <name evidence="5" type="ORF">COX18_03665</name>
</gene>
<dbReference type="SUPFAM" id="SSF53901">
    <property type="entry name" value="Thiolase-like"/>
    <property type="match status" value="2"/>
</dbReference>
<dbReference type="Pfam" id="PF02801">
    <property type="entry name" value="Ketoacyl-synt_C"/>
    <property type="match status" value="1"/>
</dbReference>
<dbReference type="CDD" id="cd00834">
    <property type="entry name" value="KAS_I_II"/>
    <property type="match status" value="1"/>
</dbReference>
<dbReference type="InterPro" id="IPR014030">
    <property type="entry name" value="Ketoacyl_synth_N"/>
</dbReference>
<evidence type="ECO:0000256" key="3">
    <source>
        <dbReference type="RuleBase" id="RU003694"/>
    </source>
</evidence>
<evidence type="ECO:0000313" key="5">
    <source>
        <dbReference type="EMBL" id="PIP41319.1"/>
    </source>
</evidence>
<dbReference type="Proteomes" id="UP000231067">
    <property type="component" value="Unassembled WGS sequence"/>
</dbReference>
<feature type="domain" description="Ketosynthase family 3 (KS3)" evidence="4">
    <location>
        <begin position="5"/>
        <end position="411"/>
    </location>
</feature>
<reference evidence="5 6" key="1">
    <citation type="submission" date="2017-09" db="EMBL/GenBank/DDBJ databases">
        <title>Depth-based differentiation of microbial function through sediment-hosted aquifers and enrichment of novel symbionts in the deep terrestrial subsurface.</title>
        <authorList>
            <person name="Probst A.J."/>
            <person name="Ladd B."/>
            <person name="Jarett J.K."/>
            <person name="Geller-Mcgrath D.E."/>
            <person name="Sieber C.M."/>
            <person name="Emerson J.B."/>
            <person name="Anantharaman K."/>
            <person name="Thomas B.C."/>
            <person name="Malmstrom R."/>
            <person name="Stieglmeier M."/>
            <person name="Klingl A."/>
            <person name="Woyke T."/>
            <person name="Ryan C.M."/>
            <person name="Banfield J.F."/>
        </authorList>
    </citation>
    <scope>NUCLEOTIDE SEQUENCE [LARGE SCALE GENOMIC DNA]</scope>
    <source>
        <strain evidence="5">CG23_combo_of_CG06-09_8_20_14_all_40_23</strain>
    </source>
</reference>
<evidence type="ECO:0000313" key="6">
    <source>
        <dbReference type="Proteomes" id="UP000231067"/>
    </source>
</evidence>
<protein>
    <recommendedName>
        <fullName evidence="4">Ketosynthase family 3 (KS3) domain-containing protein</fullName>
    </recommendedName>
</protein>
<dbReference type="PANTHER" id="PTHR11712:SF336">
    <property type="entry name" value="3-OXOACYL-[ACYL-CARRIER-PROTEIN] SYNTHASE, MITOCHONDRIAL"/>
    <property type="match status" value="1"/>
</dbReference>
<sequence length="414" mass="45090">MKSMNNKVVITGIGIISPFGVGNEIFWKSLIQGKSALRKITRFDTTSFKSKMAGEVLNFKIEDFVKNPRLHRIPRISQFTIVAANLAIADAKFDVKKEDMTKTGIFFGTCNGPSYSTERIYQSLLEKGPSGVDPLLFQETVFNAPVSNLSILLGIKGPCIAFPLGPASGSYALHLALNHLHSGRIDCAIVGASDEHTKVVHEAFGYLNVLSPDDGGEEKARPFDKNRNGGVLSEGSCFIILETLEHALQRGGFIYGEIIGDGMSSDAYKIADNEPKGLGVALAMNQAINKAQVEYSAIDYIVALAYGGRNVDKLETIAIKEIFKDYVFQLPITSIKGAIGESTGPGGLFNLATALFAIRDRVIPSTINWQEQDSDYDLDYVPNVARKKEITTAMVNAFSWGGIYSSIIVRRCNA</sequence>
<evidence type="ECO:0000256" key="1">
    <source>
        <dbReference type="ARBA" id="ARBA00008467"/>
    </source>
</evidence>
<accession>A0A2H0A7A6</accession>
<organism evidence="5 6">
    <name type="scientific">Candidatus Desantisbacteria bacterium CG23_combo_of_CG06-09_8_20_14_all_40_23</name>
    <dbReference type="NCBI Taxonomy" id="1974550"/>
    <lineage>
        <taxon>Bacteria</taxon>
        <taxon>Candidatus Desantisiibacteriota</taxon>
    </lineage>
</organism>
<dbReference type="GO" id="GO:0004315">
    <property type="term" value="F:3-oxoacyl-[acyl-carrier-protein] synthase activity"/>
    <property type="evidence" value="ECO:0007669"/>
    <property type="project" value="TreeGrafter"/>
</dbReference>